<dbReference type="EMBL" id="KQ086138">
    <property type="protein sequence ID" value="KLO07460.1"/>
    <property type="molecule type" value="Genomic_DNA"/>
</dbReference>
<reference evidence="1 2" key="1">
    <citation type="submission" date="2015-04" db="EMBL/GenBank/DDBJ databases">
        <title>Complete genome sequence of Schizopora paradoxa KUC8140, a cosmopolitan wood degrader in East Asia.</title>
        <authorList>
            <consortium name="DOE Joint Genome Institute"/>
            <person name="Min B."/>
            <person name="Park H."/>
            <person name="Jang Y."/>
            <person name="Kim J.-J."/>
            <person name="Kim K.H."/>
            <person name="Pangilinan J."/>
            <person name="Lipzen A."/>
            <person name="Riley R."/>
            <person name="Grigoriev I.V."/>
            <person name="Spatafora J.W."/>
            <person name="Choi I.-G."/>
        </authorList>
    </citation>
    <scope>NUCLEOTIDE SEQUENCE [LARGE SCALE GENOMIC DNA]</scope>
    <source>
        <strain evidence="1 2">KUC8140</strain>
    </source>
</reference>
<evidence type="ECO:0000313" key="1">
    <source>
        <dbReference type="EMBL" id="KLO07460.1"/>
    </source>
</evidence>
<gene>
    <name evidence="1" type="ORF">SCHPADRAFT_1001657</name>
</gene>
<proteinExistence type="predicted"/>
<evidence type="ECO:0000313" key="2">
    <source>
        <dbReference type="Proteomes" id="UP000053477"/>
    </source>
</evidence>
<dbReference type="OrthoDB" id="3328668at2759"/>
<dbReference type="Proteomes" id="UP000053477">
    <property type="component" value="Unassembled WGS sequence"/>
</dbReference>
<dbReference type="AlphaFoldDB" id="A0A0H2R6N6"/>
<sequence>MDLDLAASTGNLDVDEKLLVRDEWTNEDVPFLNESDALLASLALSKDADPSIVDKFFSLMRNPAFKPSECTLHSVADVHSFASNHRKQTINTFIGGAYALNVPAGPRVRLARGDPSHRSIHEKPFWDGDVFGLIFGHQNLRDFRHASLVHRSWTRPAQRQMGRVLVLDSARETTLSAAIQSTMFGNWTQILALKDLHATVERLTSSPEMSTLSSLFVSGGVFNLHGGALIHRVTLERETRLDGTVHTIVREAHFRRLHAGPPVNGVPFAEAAFDNNPVDFSTLANEICLSWLPKIERIHLTSIYETEGSEILRIATSVRHLSWSRAWFTPSFTLPIALIGLRLFVTKALEDRWHAHDRDLHKFLLHKRTPDLQYDTIVVQMHGIFFDVFPESKTEFPYIYFARSMKLCTTLGILFSVEL</sequence>
<organism evidence="1 2">
    <name type="scientific">Schizopora paradoxa</name>
    <dbReference type="NCBI Taxonomy" id="27342"/>
    <lineage>
        <taxon>Eukaryota</taxon>
        <taxon>Fungi</taxon>
        <taxon>Dikarya</taxon>
        <taxon>Basidiomycota</taxon>
        <taxon>Agaricomycotina</taxon>
        <taxon>Agaricomycetes</taxon>
        <taxon>Hymenochaetales</taxon>
        <taxon>Schizoporaceae</taxon>
        <taxon>Schizopora</taxon>
    </lineage>
</organism>
<keyword evidence="2" id="KW-1185">Reference proteome</keyword>
<dbReference type="InParanoid" id="A0A0H2R6N6"/>
<protein>
    <submittedName>
        <fullName evidence="1">Uncharacterized protein</fullName>
    </submittedName>
</protein>
<name>A0A0H2R6N6_9AGAM</name>
<accession>A0A0H2R6N6</accession>